<dbReference type="EMBL" id="AP011115">
    <property type="protein sequence ID" value="BAH50588.1"/>
    <property type="molecule type" value="Genomic_DNA"/>
</dbReference>
<name>C1B2G4_RHOOB</name>
<protein>
    <submittedName>
        <fullName evidence="1">Uncharacterized protein</fullName>
    </submittedName>
</protein>
<dbReference type="HOGENOM" id="CLU_2685415_0_0_11"/>
<accession>C1B2G4</accession>
<reference evidence="1 2" key="1">
    <citation type="submission" date="2009-03" db="EMBL/GenBank/DDBJ databases">
        <title>Comparison of the complete genome sequences of Rhodococcus erythropolis PR4 and Rhodococcus opacus B4.</title>
        <authorList>
            <person name="Takarada H."/>
            <person name="Sekine M."/>
            <person name="Hosoyama A."/>
            <person name="Yamada R."/>
            <person name="Fujisawa T."/>
            <person name="Omata S."/>
            <person name="Shimizu A."/>
            <person name="Tsukatani N."/>
            <person name="Tanikawa S."/>
            <person name="Fujita N."/>
            <person name="Harayama S."/>
        </authorList>
    </citation>
    <scope>NUCLEOTIDE SEQUENCE [LARGE SCALE GENOMIC DNA]</scope>
    <source>
        <strain evidence="1 2">B4</strain>
    </source>
</reference>
<organism evidence="1 2">
    <name type="scientific">Rhodococcus opacus (strain B4)</name>
    <dbReference type="NCBI Taxonomy" id="632772"/>
    <lineage>
        <taxon>Bacteria</taxon>
        <taxon>Bacillati</taxon>
        <taxon>Actinomycetota</taxon>
        <taxon>Actinomycetes</taxon>
        <taxon>Mycobacteriales</taxon>
        <taxon>Nocardiaceae</taxon>
        <taxon>Rhodococcus</taxon>
    </lineage>
</organism>
<dbReference type="PATRIC" id="fig|632772.20.peg.2439"/>
<dbReference type="STRING" id="632772.ROP_23410"/>
<dbReference type="Proteomes" id="UP000002212">
    <property type="component" value="Chromosome"/>
</dbReference>
<dbReference type="AlphaFoldDB" id="C1B2G4"/>
<evidence type="ECO:0000313" key="2">
    <source>
        <dbReference type="Proteomes" id="UP000002212"/>
    </source>
</evidence>
<gene>
    <name evidence="1" type="ordered locus">ROP_23410</name>
</gene>
<sequence length="74" mass="7383">MPNGLATLFVGVVVVIFSMTGVEVVTIAAAESAPVTDRSDQLGVDQAQAVLAGVGSVDTESDGNLADPARAVIV</sequence>
<dbReference type="KEGG" id="rop:ROP_23410"/>
<evidence type="ECO:0000313" key="1">
    <source>
        <dbReference type="EMBL" id="BAH50588.1"/>
    </source>
</evidence>
<proteinExistence type="predicted"/>